<dbReference type="AlphaFoldDB" id="A0AAV5AM43"/>
<evidence type="ECO:0000256" key="2">
    <source>
        <dbReference type="ARBA" id="ARBA00022448"/>
    </source>
</evidence>
<protein>
    <recommendedName>
        <fullName evidence="8">Major facilitator superfamily (MFS) profile domain-containing protein</fullName>
    </recommendedName>
</protein>
<dbReference type="Gene3D" id="1.20.1250.20">
    <property type="entry name" value="MFS general substrate transporter like domains"/>
    <property type="match status" value="2"/>
</dbReference>
<feature type="transmembrane region" description="Helical" evidence="7">
    <location>
        <begin position="131"/>
        <end position="155"/>
    </location>
</feature>
<evidence type="ECO:0000256" key="7">
    <source>
        <dbReference type="SAM" id="Phobius"/>
    </source>
</evidence>
<dbReference type="FunFam" id="1.20.1250.20:FF:000018">
    <property type="entry name" value="MFS transporter permease"/>
    <property type="match status" value="1"/>
</dbReference>
<dbReference type="InterPro" id="IPR020846">
    <property type="entry name" value="MFS_dom"/>
</dbReference>
<feature type="transmembrane region" description="Helical" evidence="7">
    <location>
        <begin position="192"/>
        <end position="212"/>
    </location>
</feature>
<feature type="compositionally biased region" description="Polar residues" evidence="6">
    <location>
        <begin position="13"/>
        <end position="24"/>
    </location>
</feature>
<feature type="domain" description="Major facilitator superfamily (MFS) profile" evidence="8">
    <location>
        <begin position="62"/>
        <end position="515"/>
    </location>
</feature>
<feature type="transmembrane region" description="Helical" evidence="7">
    <location>
        <begin position="104"/>
        <end position="124"/>
    </location>
</feature>
<comment type="caution">
    <text evidence="9">The sequence shown here is derived from an EMBL/GenBank/DDBJ whole genome shotgun (WGS) entry which is preliminary data.</text>
</comment>
<evidence type="ECO:0000256" key="3">
    <source>
        <dbReference type="ARBA" id="ARBA00022692"/>
    </source>
</evidence>
<evidence type="ECO:0000256" key="1">
    <source>
        <dbReference type="ARBA" id="ARBA00004141"/>
    </source>
</evidence>
<sequence length="548" mass="60407">MEDPNTKVDAFDGTSSHHASSNGPQPQPPTTIWGKLNPMRPSNIQYDTPLERSIVRKFDLRILPILSLLYLFAYLDRTNLGNARLQNLPEDILGGDPTGVLFDWVNSAFFFSYILVQVPATILMKQFNPNIWIGCVAIGWSICSVLMAATFNFAGIMVCRIGLGAFEAGFSPAIPLYFSFFYTKTEIGVRLAWWFAFAAVASAFGGLIAFAIQEANLGGALHNHNWKLLFIIEGIPAFILGVFILFYLPTRPESTAILKDGPERDLAIERTLRGTHTEKVGTFNKGICSFCYRKKSTVLTMKRNPAHVAMAFLDWKVYTAGVIYFALNAALASTSAFLPTIVETFGFSAADAQLLTVPPYACAAVVLSVLAFASDRLQSRGLFCAASSLISAIGYVYVVFQGLRVFNKIYLLVIRILTSVAENEHARYFAVFCITSGTYTHIGIILAWFVHNLGSESKKATGMPLFMAVGQCGSVLGSHLFPSTEGPRYIKGFAVNSGLQFLAALCAVVLTIHYRRENKRRDRVYGQVDPDAKVDTSKLADDVRVMKY</sequence>
<keyword evidence="4 7" id="KW-1133">Transmembrane helix</keyword>
<feature type="compositionally biased region" description="Basic and acidic residues" evidence="6">
    <location>
        <begin position="1"/>
        <end position="10"/>
    </location>
</feature>
<dbReference type="PROSITE" id="PS50850">
    <property type="entry name" value="MFS"/>
    <property type="match status" value="1"/>
</dbReference>
<dbReference type="FunFam" id="1.20.1250.20:FF:000013">
    <property type="entry name" value="MFS general substrate transporter"/>
    <property type="match status" value="1"/>
</dbReference>
<feature type="transmembrane region" description="Helical" evidence="7">
    <location>
        <begin position="58"/>
        <end position="75"/>
    </location>
</feature>
<dbReference type="SUPFAM" id="SSF103473">
    <property type="entry name" value="MFS general substrate transporter"/>
    <property type="match status" value="1"/>
</dbReference>
<name>A0AAV5AM43_9AGAM</name>
<feature type="transmembrane region" description="Helical" evidence="7">
    <location>
        <begin position="428"/>
        <end position="450"/>
    </location>
</feature>
<feature type="transmembrane region" description="Helical" evidence="7">
    <location>
        <begin position="462"/>
        <end position="481"/>
    </location>
</feature>
<gene>
    <name evidence="9" type="ORF">Clacol_009110</name>
</gene>
<keyword evidence="3 7" id="KW-0812">Transmembrane</keyword>
<dbReference type="GO" id="GO:0016020">
    <property type="term" value="C:membrane"/>
    <property type="evidence" value="ECO:0007669"/>
    <property type="project" value="UniProtKB-SubCell"/>
</dbReference>
<dbReference type="InterPro" id="IPR011701">
    <property type="entry name" value="MFS"/>
</dbReference>
<dbReference type="Pfam" id="PF07690">
    <property type="entry name" value="MFS_1"/>
    <property type="match status" value="1"/>
</dbReference>
<feature type="transmembrane region" description="Helical" evidence="7">
    <location>
        <begin position="381"/>
        <end position="400"/>
    </location>
</feature>
<feature type="transmembrane region" description="Helical" evidence="7">
    <location>
        <begin position="317"/>
        <end position="337"/>
    </location>
</feature>
<feature type="transmembrane region" description="Helical" evidence="7">
    <location>
        <begin position="493"/>
        <end position="514"/>
    </location>
</feature>
<keyword evidence="2" id="KW-0813">Transport</keyword>
<proteinExistence type="predicted"/>
<dbReference type="PANTHER" id="PTHR43791">
    <property type="entry name" value="PERMEASE-RELATED"/>
    <property type="match status" value="1"/>
</dbReference>
<dbReference type="Proteomes" id="UP001050691">
    <property type="component" value="Unassembled WGS sequence"/>
</dbReference>
<feature type="transmembrane region" description="Helical" evidence="7">
    <location>
        <begin position="357"/>
        <end position="374"/>
    </location>
</feature>
<evidence type="ECO:0000256" key="5">
    <source>
        <dbReference type="ARBA" id="ARBA00023136"/>
    </source>
</evidence>
<evidence type="ECO:0000256" key="6">
    <source>
        <dbReference type="SAM" id="MobiDB-lite"/>
    </source>
</evidence>
<feature type="region of interest" description="Disordered" evidence="6">
    <location>
        <begin position="1"/>
        <end position="34"/>
    </location>
</feature>
<evidence type="ECO:0000313" key="9">
    <source>
        <dbReference type="EMBL" id="GJJ14842.1"/>
    </source>
</evidence>
<feature type="transmembrane region" description="Helical" evidence="7">
    <location>
        <begin position="228"/>
        <end position="248"/>
    </location>
</feature>
<evidence type="ECO:0000256" key="4">
    <source>
        <dbReference type="ARBA" id="ARBA00022989"/>
    </source>
</evidence>
<keyword evidence="5 7" id="KW-0472">Membrane</keyword>
<keyword evidence="10" id="KW-1185">Reference proteome</keyword>
<feature type="transmembrane region" description="Helical" evidence="7">
    <location>
        <begin position="161"/>
        <end position="180"/>
    </location>
</feature>
<comment type="subcellular location">
    <subcellularLocation>
        <location evidence="1">Membrane</location>
        <topology evidence="1">Multi-pass membrane protein</topology>
    </subcellularLocation>
</comment>
<dbReference type="InterPro" id="IPR036259">
    <property type="entry name" value="MFS_trans_sf"/>
</dbReference>
<organism evidence="9 10">
    <name type="scientific">Clathrus columnatus</name>
    <dbReference type="NCBI Taxonomy" id="1419009"/>
    <lineage>
        <taxon>Eukaryota</taxon>
        <taxon>Fungi</taxon>
        <taxon>Dikarya</taxon>
        <taxon>Basidiomycota</taxon>
        <taxon>Agaricomycotina</taxon>
        <taxon>Agaricomycetes</taxon>
        <taxon>Phallomycetidae</taxon>
        <taxon>Phallales</taxon>
        <taxon>Clathraceae</taxon>
        <taxon>Clathrus</taxon>
    </lineage>
</organism>
<reference evidence="9" key="1">
    <citation type="submission" date="2021-10" db="EMBL/GenBank/DDBJ databases">
        <title>De novo Genome Assembly of Clathrus columnatus (Basidiomycota, Fungi) Using Illumina and Nanopore Sequence Data.</title>
        <authorList>
            <person name="Ogiso-Tanaka E."/>
            <person name="Itagaki H."/>
            <person name="Hosoya T."/>
            <person name="Hosaka K."/>
        </authorList>
    </citation>
    <scope>NUCLEOTIDE SEQUENCE</scope>
    <source>
        <strain evidence="9">MO-923</strain>
    </source>
</reference>
<evidence type="ECO:0000259" key="8">
    <source>
        <dbReference type="PROSITE" id="PS50850"/>
    </source>
</evidence>
<dbReference type="GO" id="GO:0022857">
    <property type="term" value="F:transmembrane transporter activity"/>
    <property type="evidence" value="ECO:0007669"/>
    <property type="project" value="InterPro"/>
</dbReference>
<dbReference type="PANTHER" id="PTHR43791:SF36">
    <property type="entry name" value="TRANSPORTER, PUTATIVE (AFU_ORTHOLOGUE AFUA_6G08340)-RELATED"/>
    <property type="match status" value="1"/>
</dbReference>
<dbReference type="EMBL" id="BPWL01000010">
    <property type="protein sequence ID" value="GJJ14842.1"/>
    <property type="molecule type" value="Genomic_DNA"/>
</dbReference>
<evidence type="ECO:0000313" key="10">
    <source>
        <dbReference type="Proteomes" id="UP001050691"/>
    </source>
</evidence>
<accession>A0AAV5AM43</accession>